<feature type="domain" description="Sodium/calcium exchanger membrane region" evidence="6">
    <location>
        <begin position="5"/>
        <end position="144"/>
    </location>
</feature>
<organism evidence="7 8">
    <name type="scientific">Maridesulfovibrio salexigens (strain ATCC 14822 / DSM 2638 / NCIMB 8403 / VKM B-1763)</name>
    <name type="common">Desulfovibrio salexigens</name>
    <dbReference type="NCBI Taxonomy" id="526222"/>
    <lineage>
        <taxon>Bacteria</taxon>
        <taxon>Pseudomonadati</taxon>
        <taxon>Thermodesulfobacteriota</taxon>
        <taxon>Desulfovibrionia</taxon>
        <taxon>Desulfovibrionales</taxon>
        <taxon>Desulfovibrionaceae</taxon>
        <taxon>Maridesulfovibrio</taxon>
    </lineage>
</organism>
<dbReference type="STRING" id="526222.Desal_3119"/>
<dbReference type="GO" id="GO:0005262">
    <property type="term" value="F:calcium channel activity"/>
    <property type="evidence" value="ECO:0007669"/>
    <property type="project" value="TreeGrafter"/>
</dbReference>
<evidence type="ECO:0000313" key="7">
    <source>
        <dbReference type="EMBL" id="ACS81170.1"/>
    </source>
</evidence>
<dbReference type="GO" id="GO:0008273">
    <property type="term" value="F:calcium, potassium:sodium antiporter activity"/>
    <property type="evidence" value="ECO:0007669"/>
    <property type="project" value="TreeGrafter"/>
</dbReference>
<dbReference type="OrthoDB" id="9794225at2"/>
<dbReference type="RefSeq" id="WP_015852986.1">
    <property type="nucleotide sequence ID" value="NC_012881.1"/>
</dbReference>
<dbReference type="InterPro" id="IPR004837">
    <property type="entry name" value="NaCa_Exmemb"/>
</dbReference>
<accession>C6C1J5</accession>
<keyword evidence="4 5" id="KW-0472">Membrane</keyword>
<protein>
    <submittedName>
        <fullName evidence="7">Na+/Ca+ antiporter, CaCA family</fullName>
    </submittedName>
</protein>
<dbReference type="Proteomes" id="UP000002601">
    <property type="component" value="Chromosome"/>
</dbReference>
<feature type="transmembrane region" description="Helical" evidence="5">
    <location>
        <begin position="177"/>
        <end position="195"/>
    </location>
</feature>
<evidence type="ECO:0000256" key="5">
    <source>
        <dbReference type="SAM" id="Phobius"/>
    </source>
</evidence>
<feature type="transmembrane region" description="Helical" evidence="5">
    <location>
        <begin position="68"/>
        <end position="91"/>
    </location>
</feature>
<evidence type="ECO:0000256" key="2">
    <source>
        <dbReference type="ARBA" id="ARBA00022692"/>
    </source>
</evidence>
<keyword evidence="2 5" id="KW-0812">Transmembrane</keyword>
<reference evidence="7 8" key="1">
    <citation type="submission" date="2009-06" db="EMBL/GenBank/DDBJ databases">
        <title>Complete sequence of Desulfovibrio salexigens DSM 2638.</title>
        <authorList>
            <consortium name="US DOE Joint Genome Institute"/>
            <person name="Lucas S."/>
            <person name="Copeland A."/>
            <person name="Lapidus A."/>
            <person name="Glavina del Rio T."/>
            <person name="Tice H."/>
            <person name="Bruce D."/>
            <person name="Goodwin L."/>
            <person name="Pitluck S."/>
            <person name="Munk A.C."/>
            <person name="Brettin T."/>
            <person name="Detter J.C."/>
            <person name="Han C."/>
            <person name="Tapia R."/>
            <person name="Larimer F."/>
            <person name="Land M."/>
            <person name="Hauser L."/>
            <person name="Kyrpides N."/>
            <person name="Anderson I."/>
            <person name="Wall J.D."/>
            <person name="Arkin A.P."/>
            <person name="Dehal P."/>
            <person name="Chivian D."/>
            <person name="Giles B."/>
            <person name="Hazen T.C."/>
        </authorList>
    </citation>
    <scope>NUCLEOTIDE SEQUENCE [LARGE SCALE GENOMIC DNA]</scope>
    <source>
        <strain evidence="8">ATCC 14822 / DSM 2638 / NCIMB 8403 / VKM B-1763</strain>
    </source>
</reference>
<feature type="transmembrane region" description="Helical" evidence="5">
    <location>
        <begin position="268"/>
        <end position="287"/>
    </location>
</feature>
<name>C6C1J5_MARSD</name>
<sequence>MLSNTFFFLLSIFLLWFGADWIVESASKIAKKYKVSDLVIGLTIVAFGTSAPEFLVTATAAFKGLSDISLSNVVGSNIFNLGFILGLMALIKPLPTNRSLAMRDTPLLLFTTALILGLAYFDMLDRSAGLMLLAILGGYIAYLLVHSKRAANAMAGIVQEEEEEEGSEVSTKDWIKLLAGFIGIALGGEFMVDAASEIARHFGVSNWVIGMTIVAAGTSLPELVTCLAASLKGRNEMLLGNLIGSDFFNFAGVLGLTCLLRPLEVSPAALPGLTVLVGMVALVLFFIRTGWKVSRWEGAVLVCLSLGRWWFDFTS</sequence>
<feature type="transmembrane region" description="Helical" evidence="5">
    <location>
        <begin position="207"/>
        <end position="231"/>
    </location>
</feature>
<feature type="transmembrane region" description="Helical" evidence="5">
    <location>
        <begin position="127"/>
        <end position="145"/>
    </location>
</feature>
<keyword evidence="3 5" id="KW-1133">Transmembrane helix</keyword>
<dbReference type="HOGENOM" id="CLU_007948_0_3_7"/>
<dbReference type="InterPro" id="IPR004481">
    <property type="entry name" value="K/Na/Ca-exchanger"/>
</dbReference>
<dbReference type="GO" id="GO:0006874">
    <property type="term" value="P:intracellular calcium ion homeostasis"/>
    <property type="evidence" value="ECO:0007669"/>
    <property type="project" value="TreeGrafter"/>
</dbReference>
<dbReference type="EMBL" id="CP001649">
    <property type="protein sequence ID" value="ACS81170.1"/>
    <property type="molecule type" value="Genomic_DNA"/>
</dbReference>
<evidence type="ECO:0000256" key="1">
    <source>
        <dbReference type="ARBA" id="ARBA00004141"/>
    </source>
</evidence>
<feature type="transmembrane region" description="Helical" evidence="5">
    <location>
        <begin position="6"/>
        <end position="23"/>
    </location>
</feature>
<dbReference type="PANTHER" id="PTHR10846">
    <property type="entry name" value="SODIUM/POTASSIUM/CALCIUM EXCHANGER"/>
    <property type="match status" value="1"/>
</dbReference>
<comment type="subcellular location">
    <subcellularLocation>
        <location evidence="1">Membrane</location>
        <topology evidence="1">Multi-pass membrane protein</topology>
    </subcellularLocation>
</comment>
<feature type="transmembrane region" description="Helical" evidence="5">
    <location>
        <begin position="238"/>
        <end position="262"/>
    </location>
</feature>
<evidence type="ECO:0000259" key="6">
    <source>
        <dbReference type="Pfam" id="PF01699"/>
    </source>
</evidence>
<dbReference type="KEGG" id="dsa:Desal_3119"/>
<feature type="domain" description="Sodium/calcium exchanger membrane region" evidence="6">
    <location>
        <begin position="175"/>
        <end position="304"/>
    </location>
</feature>
<evidence type="ECO:0000256" key="4">
    <source>
        <dbReference type="ARBA" id="ARBA00023136"/>
    </source>
</evidence>
<keyword evidence="8" id="KW-1185">Reference proteome</keyword>
<dbReference type="InterPro" id="IPR044880">
    <property type="entry name" value="NCX_ion-bd_dom_sf"/>
</dbReference>
<proteinExistence type="predicted"/>
<dbReference type="GO" id="GO:0005886">
    <property type="term" value="C:plasma membrane"/>
    <property type="evidence" value="ECO:0007669"/>
    <property type="project" value="TreeGrafter"/>
</dbReference>
<feature type="transmembrane region" description="Helical" evidence="5">
    <location>
        <begin position="103"/>
        <end position="121"/>
    </location>
</feature>
<dbReference type="AlphaFoldDB" id="C6C1J5"/>
<evidence type="ECO:0000313" key="8">
    <source>
        <dbReference type="Proteomes" id="UP000002601"/>
    </source>
</evidence>
<dbReference type="eggNOG" id="COG0530">
    <property type="taxonomic scope" value="Bacteria"/>
</dbReference>
<dbReference type="Pfam" id="PF01699">
    <property type="entry name" value="Na_Ca_ex"/>
    <property type="match status" value="2"/>
</dbReference>
<evidence type="ECO:0000256" key="3">
    <source>
        <dbReference type="ARBA" id="ARBA00022989"/>
    </source>
</evidence>
<dbReference type="PANTHER" id="PTHR10846:SF8">
    <property type="entry name" value="INNER MEMBRANE PROTEIN YRBG"/>
    <property type="match status" value="1"/>
</dbReference>
<dbReference type="NCBIfam" id="TIGR00367">
    <property type="entry name" value="calcium/sodium antiporter"/>
    <property type="match status" value="1"/>
</dbReference>
<dbReference type="Gene3D" id="1.20.1420.30">
    <property type="entry name" value="NCX, central ion-binding region"/>
    <property type="match status" value="2"/>
</dbReference>
<gene>
    <name evidence="7" type="ordered locus">Desal_3119</name>
</gene>
<feature type="transmembrane region" description="Helical" evidence="5">
    <location>
        <begin position="35"/>
        <end position="62"/>
    </location>
</feature>